<dbReference type="GO" id="GO:0004386">
    <property type="term" value="F:helicase activity"/>
    <property type="evidence" value="ECO:0007669"/>
    <property type="project" value="UniProtKB-KW"/>
</dbReference>
<evidence type="ECO:0000256" key="3">
    <source>
        <dbReference type="ARBA" id="ARBA00022806"/>
    </source>
</evidence>
<dbReference type="GO" id="GO:0003723">
    <property type="term" value="F:RNA binding"/>
    <property type="evidence" value="ECO:0007669"/>
    <property type="project" value="TreeGrafter"/>
</dbReference>
<accession>A0A147B702</accession>
<dbReference type="Pfam" id="PF07717">
    <property type="entry name" value="OB_NTP_bind"/>
    <property type="match status" value="1"/>
</dbReference>
<reference evidence="6" key="1">
    <citation type="submission" date="2016-03" db="EMBL/GenBank/DDBJ databases">
        <title>Gut transcriptome analysis on engorged females of Ornithodoros mimon (Acari: Argasidae) and phylogenetic inferences of soft ticks.</title>
        <authorList>
            <person name="Landulfo G.A."/>
            <person name="Giovanni D."/>
            <person name="Carvalho E."/>
            <person name="Junqueira-de-Azevedo I."/>
            <person name="Patane J."/>
            <person name="Mendoca R."/>
            <person name="Barros-Battesti D."/>
        </authorList>
    </citation>
    <scope>NUCLEOTIDE SEQUENCE</scope>
    <source>
        <strain evidence="6">Females</strain>
        <tissue evidence="6">Gut</tissue>
    </source>
</reference>
<dbReference type="PANTHER" id="PTHR18934">
    <property type="entry name" value="ATP-DEPENDENT RNA HELICASE"/>
    <property type="match status" value="1"/>
</dbReference>
<dbReference type="Gene3D" id="1.20.120.1080">
    <property type="match status" value="1"/>
</dbReference>
<dbReference type="PANTHER" id="PTHR18934:SF99">
    <property type="entry name" value="ATP-DEPENDENT RNA HELICASE DHX37-RELATED"/>
    <property type="match status" value="1"/>
</dbReference>
<dbReference type="InterPro" id="IPR027417">
    <property type="entry name" value="P-loop_NTPase"/>
</dbReference>
<feature type="non-terminal residue" evidence="6">
    <location>
        <position position="1"/>
    </location>
</feature>
<feature type="domain" description="Helicase-associated" evidence="5">
    <location>
        <begin position="1"/>
        <end position="72"/>
    </location>
</feature>
<evidence type="ECO:0000256" key="2">
    <source>
        <dbReference type="ARBA" id="ARBA00022801"/>
    </source>
</evidence>
<keyword evidence="2" id="KW-0378">Hydrolase</keyword>
<dbReference type="InterPro" id="IPR011709">
    <property type="entry name" value="DEAD-box_helicase_OB_fold"/>
</dbReference>
<evidence type="ECO:0000256" key="1">
    <source>
        <dbReference type="ARBA" id="ARBA00022741"/>
    </source>
</evidence>
<evidence type="ECO:0000313" key="6">
    <source>
        <dbReference type="EMBL" id="JAR86546.1"/>
    </source>
</evidence>
<dbReference type="GO" id="GO:0016787">
    <property type="term" value="F:hydrolase activity"/>
    <property type="evidence" value="ECO:0007669"/>
    <property type="project" value="UniProtKB-KW"/>
</dbReference>
<dbReference type="GO" id="GO:0005524">
    <property type="term" value="F:ATP binding"/>
    <property type="evidence" value="ECO:0007669"/>
    <property type="project" value="UniProtKB-KW"/>
</dbReference>
<dbReference type="SMART" id="SM00847">
    <property type="entry name" value="HA2"/>
    <property type="match status" value="1"/>
</dbReference>
<protein>
    <submittedName>
        <fullName evidence="6">Dhx8 protein</fullName>
    </submittedName>
</protein>
<keyword evidence="4" id="KW-0067">ATP-binding</keyword>
<dbReference type="AlphaFoldDB" id="A0A147B702"/>
<keyword evidence="3" id="KW-0347">Helicase</keyword>
<feature type="non-terminal residue" evidence="6">
    <location>
        <position position="209"/>
    </location>
</feature>
<sequence>ELGRQMTQYPVEPSLARMLIKSMELGCSEEILTISAMLSSQYMFCRPKRKHADADRKHKALAVAGSDHLTLLKVYNTWVATGGSKDWCYENFIQYRHMRHAESVRRQLLGVLLRRNLSCTSCGRDTDKVLQALCYGFCQNIAVHSSGPVYRTVVDIQAAYIHPNSALFRQGPDWVVYNTLLHTSKPYIRCVSRIQSSWVPKNIMELKMR</sequence>
<proteinExistence type="predicted"/>
<organism evidence="6">
    <name type="scientific">Alectorobius mimon</name>
    <dbReference type="NCBI Taxonomy" id="360319"/>
    <lineage>
        <taxon>Eukaryota</taxon>
        <taxon>Metazoa</taxon>
        <taxon>Ecdysozoa</taxon>
        <taxon>Arthropoda</taxon>
        <taxon>Chelicerata</taxon>
        <taxon>Arachnida</taxon>
        <taxon>Acari</taxon>
        <taxon>Parasitiformes</taxon>
        <taxon>Ixodida</taxon>
        <taxon>Ixodoidea</taxon>
        <taxon>Argasidae</taxon>
        <taxon>Ornithodorinae</taxon>
        <taxon>Alectorobius</taxon>
    </lineage>
</organism>
<dbReference type="Pfam" id="PF21010">
    <property type="entry name" value="HA2_C"/>
    <property type="match status" value="1"/>
</dbReference>
<name>A0A147B702_9ACAR</name>
<evidence type="ECO:0000256" key="4">
    <source>
        <dbReference type="ARBA" id="ARBA00022840"/>
    </source>
</evidence>
<evidence type="ECO:0000259" key="5">
    <source>
        <dbReference type="SMART" id="SM00847"/>
    </source>
</evidence>
<keyword evidence="1" id="KW-0547">Nucleotide-binding</keyword>
<dbReference type="InterPro" id="IPR007502">
    <property type="entry name" value="Helicase-assoc_dom"/>
</dbReference>
<dbReference type="SUPFAM" id="SSF52540">
    <property type="entry name" value="P-loop containing nucleoside triphosphate hydrolases"/>
    <property type="match status" value="1"/>
</dbReference>
<dbReference type="EMBL" id="GEIB01001852">
    <property type="protein sequence ID" value="JAR86546.1"/>
    <property type="molecule type" value="Transcribed_RNA"/>
</dbReference>